<evidence type="ECO:0000256" key="1">
    <source>
        <dbReference type="PROSITE-ProRule" id="PRU00175"/>
    </source>
</evidence>
<accession>A0A6G1JQ66</accession>
<protein>
    <recommendedName>
        <fullName evidence="2">RING-type domain-containing protein</fullName>
    </recommendedName>
</protein>
<evidence type="ECO:0000313" key="4">
    <source>
        <dbReference type="Proteomes" id="UP000799428"/>
    </source>
</evidence>
<dbReference type="InterPro" id="IPR001841">
    <property type="entry name" value="Znf_RING"/>
</dbReference>
<dbReference type="OrthoDB" id="3791947at2759"/>
<dbReference type="Proteomes" id="UP000799428">
    <property type="component" value="Unassembled WGS sequence"/>
</dbReference>
<dbReference type="Gene3D" id="3.30.40.10">
    <property type="entry name" value="Zinc/RING finger domain, C3HC4 (zinc finger)"/>
    <property type="match status" value="1"/>
</dbReference>
<name>A0A6G1JQ66_9PLEO</name>
<keyword evidence="1" id="KW-0863">Zinc-finger</keyword>
<feature type="domain" description="RING-type" evidence="2">
    <location>
        <begin position="38"/>
        <end position="101"/>
    </location>
</feature>
<gene>
    <name evidence="3" type="ORF">K504DRAFT_452988</name>
</gene>
<evidence type="ECO:0000313" key="3">
    <source>
        <dbReference type="EMBL" id="KAF2702746.1"/>
    </source>
</evidence>
<proteinExistence type="predicted"/>
<dbReference type="InterPro" id="IPR013083">
    <property type="entry name" value="Znf_RING/FYVE/PHD"/>
</dbReference>
<keyword evidence="4" id="KW-1185">Reference proteome</keyword>
<keyword evidence="1" id="KW-0479">Metal-binding</keyword>
<dbReference type="PROSITE" id="PS50089">
    <property type="entry name" value="ZF_RING_2"/>
    <property type="match status" value="1"/>
</dbReference>
<dbReference type="GO" id="GO:0008270">
    <property type="term" value="F:zinc ion binding"/>
    <property type="evidence" value="ECO:0007669"/>
    <property type="project" value="UniProtKB-KW"/>
</dbReference>
<keyword evidence="1" id="KW-0862">Zinc</keyword>
<dbReference type="EMBL" id="MU005793">
    <property type="protein sequence ID" value="KAF2702746.1"/>
    <property type="molecule type" value="Genomic_DNA"/>
</dbReference>
<sequence length="162" mass="17909">MPYRIPEPILSNFLTHYTVPVSLSSLSQSSSPSSCPTCPICTNPYASPPRAYTHPLLPPDTPEYAVQVVNRGPCTHIFGRSCIEKHMRARMPWSHSCPMCRAEWFPAPHAARGQMMASVERALSIMAQVEIGGVGTESADALAEVEILLERVREGLYGNRWV</sequence>
<organism evidence="3 4">
    <name type="scientific">Pleomassaria siparia CBS 279.74</name>
    <dbReference type="NCBI Taxonomy" id="1314801"/>
    <lineage>
        <taxon>Eukaryota</taxon>
        <taxon>Fungi</taxon>
        <taxon>Dikarya</taxon>
        <taxon>Ascomycota</taxon>
        <taxon>Pezizomycotina</taxon>
        <taxon>Dothideomycetes</taxon>
        <taxon>Pleosporomycetidae</taxon>
        <taxon>Pleosporales</taxon>
        <taxon>Pleomassariaceae</taxon>
        <taxon>Pleomassaria</taxon>
    </lineage>
</organism>
<evidence type="ECO:0000259" key="2">
    <source>
        <dbReference type="PROSITE" id="PS50089"/>
    </source>
</evidence>
<reference evidence="3" key="1">
    <citation type="journal article" date="2020" name="Stud. Mycol.">
        <title>101 Dothideomycetes genomes: a test case for predicting lifestyles and emergence of pathogens.</title>
        <authorList>
            <person name="Haridas S."/>
            <person name="Albert R."/>
            <person name="Binder M."/>
            <person name="Bloem J."/>
            <person name="Labutti K."/>
            <person name="Salamov A."/>
            <person name="Andreopoulos B."/>
            <person name="Baker S."/>
            <person name="Barry K."/>
            <person name="Bills G."/>
            <person name="Bluhm B."/>
            <person name="Cannon C."/>
            <person name="Castanera R."/>
            <person name="Culley D."/>
            <person name="Daum C."/>
            <person name="Ezra D."/>
            <person name="Gonzalez J."/>
            <person name="Henrissat B."/>
            <person name="Kuo A."/>
            <person name="Liang C."/>
            <person name="Lipzen A."/>
            <person name="Lutzoni F."/>
            <person name="Magnuson J."/>
            <person name="Mondo S."/>
            <person name="Nolan M."/>
            <person name="Ohm R."/>
            <person name="Pangilinan J."/>
            <person name="Park H.-J."/>
            <person name="Ramirez L."/>
            <person name="Alfaro M."/>
            <person name="Sun H."/>
            <person name="Tritt A."/>
            <person name="Yoshinaga Y."/>
            <person name="Zwiers L.-H."/>
            <person name="Turgeon B."/>
            <person name="Goodwin S."/>
            <person name="Spatafora J."/>
            <person name="Crous P."/>
            <person name="Grigoriev I."/>
        </authorList>
    </citation>
    <scope>NUCLEOTIDE SEQUENCE</scope>
    <source>
        <strain evidence="3">CBS 279.74</strain>
    </source>
</reference>
<dbReference type="SUPFAM" id="SSF57850">
    <property type="entry name" value="RING/U-box"/>
    <property type="match status" value="1"/>
</dbReference>
<dbReference type="AlphaFoldDB" id="A0A6G1JQ66"/>